<dbReference type="EMBL" id="JAGSPN010000002">
    <property type="protein sequence ID" value="MBR7781501.1"/>
    <property type="molecule type" value="Genomic_DNA"/>
</dbReference>
<sequence length="220" mass="24048">MKFPLISSLLYLAISAAPVQAQEAPAEQDLFLSKKDILQHCLQPKYPPAAMRNRFHGTAHVAMTINEKGEVEAVDFRRSSGWWLLDQATAKALIGCKLLDQPPAKKVVATARYSWNLDEKLRYDNDPVIRPETCPESDKVRLAGETEGGLGIVVGTLVSREGQVKQASLEWASGDADTDMAAVNFVKACQFNPATIQDKAYNAPASVRLLEKKAAPAKAQ</sequence>
<evidence type="ECO:0000256" key="2">
    <source>
        <dbReference type="ARBA" id="ARBA00006555"/>
    </source>
</evidence>
<keyword evidence="13" id="KW-1185">Reference proteome</keyword>
<feature type="signal peptide" evidence="10">
    <location>
        <begin position="1"/>
        <end position="21"/>
    </location>
</feature>
<evidence type="ECO:0000256" key="4">
    <source>
        <dbReference type="ARBA" id="ARBA00022475"/>
    </source>
</evidence>
<evidence type="ECO:0000256" key="10">
    <source>
        <dbReference type="SAM" id="SignalP"/>
    </source>
</evidence>
<dbReference type="PANTHER" id="PTHR33446:SF2">
    <property type="entry name" value="PROTEIN TONB"/>
    <property type="match status" value="1"/>
</dbReference>
<dbReference type="PROSITE" id="PS52015">
    <property type="entry name" value="TONB_CTD"/>
    <property type="match status" value="1"/>
</dbReference>
<dbReference type="Proteomes" id="UP000680067">
    <property type="component" value="Unassembled WGS sequence"/>
</dbReference>
<dbReference type="InterPro" id="IPR051045">
    <property type="entry name" value="TonB-dependent_transducer"/>
</dbReference>
<evidence type="ECO:0000256" key="9">
    <source>
        <dbReference type="ARBA" id="ARBA00023136"/>
    </source>
</evidence>
<keyword evidence="10" id="KW-0732">Signal</keyword>
<dbReference type="Pfam" id="PF03544">
    <property type="entry name" value="TonB_C"/>
    <property type="match status" value="1"/>
</dbReference>
<keyword evidence="3" id="KW-0813">Transport</keyword>
<evidence type="ECO:0000256" key="3">
    <source>
        <dbReference type="ARBA" id="ARBA00022448"/>
    </source>
</evidence>
<comment type="subcellular location">
    <subcellularLocation>
        <location evidence="1">Cell inner membrane</location>
        <topology evidence="1">Single-pass membrane protein</topology>
        <orientation evidence="1">Periplasmic side</orientation>
    </subcellularLocation>
</comment>
<evidence type="ECO:0000256" key="6">
    <source>
        <dbReference type="ARBA" id="ARBA00022692"/>
    </source>
</evidence>
<proteinExistence type="inferred from homology"/>
<dbReference type="SUPFAM" id="SSF74653">
    <property type="entry name" value="TolA/TonB C-terminal domain"/>
    <property type="match status" value="2"/>
</dbReference>
<keyword evidence="4" id="KW-1003">Cell membrane</keyword>
<feature type="chain" id="PRO_5038126776" evidence="10">
    <location>
        <begin position="22"/>
        <end position="220"/>
    </location>
</feature>
<organism evidence="12 13">
    <name type="scientific">Undibacterium luofuense</name>
    <dbReference type="NCBI Taxonomy" id="2828733"/>
    <lineage>
        <taxon>Bacteria</taxon>
        <taxon>Pseudomonadati</taxon>
        <taxon>Pseudomonadota</taxon>
        <taxon>Betaproteobacteria</taxon>
        <taxon>Burkholderiales</taxon>
        <taxon>Oxalobacteraceae</taxon>
        <taxon>Undibacterium</taxon>
    </lineage>
</organism>
<dbReference type="NCBIfam" id="TIGR01352">
    <property type="entry name" value="tonB_Cterm"/>
    <property type="match status" value="2"/>
</dbReference>
<dbReference type="AlphaFoldDB" id="A0A941DP30"/>
<dbReference type="GO" id="GO:0015031">
    <property type="term" value="P:protein transport"/>
    <property type="evidence" value="ECO:0007669"/>
    <property type="project" value="UniProtKB-KW"/>
</dbReference>
<keyword evidence="8" id="KW-1133">Transmembrane helix</keyword>
<evidence type="ECO:0000259" key="11">
    <source>
        <dbReference type="PROSITE" id="PS52015"/>
    </source>
</evidence>
<evidence type="ECO:0000256" key="5">
    <source>
        <dbReference type="ARBA" id="ARBA00022519"/>
    </source>
</evidence>
<evidence type="ECO:0000313" key="13">
    <source>
        <dbReference type="Proteomes" id="UP000680067"/>
    </source>
</evidence>
<comment type="similarity">
    <text evidence="2">Belongs to the TonB family.</text>
</comment>
<keyword evidence="6" id="KW-0812">Transmembrane</keyword>
<dbReference type="InterPro" id="IPR006260">
    <property type="entry name" value="TonB/TolA_C"/>
</dbReference>
<gene>
    <name evidence="12" type="ORF">KDM89_05070</name>
</gene>
<dbReference type="Gene3D" id="3.30.1150.10">
    <property type="match status" value="1"/>
</dbReference>
<dbReference type="RefSeq" id="WP_212686845.1">
    <property type="nucleotide sequence ID" value="NZ_JAGSPN010000002.1"/>
</dbReference>
<dbReference type="PANTHER" id="PTHR33446">
    <property type="entry name" value="PROTEIN TONB-RELATED"/>
    <property type="match status" value="1"/>
</dbReference>
<keyword evidence="7" id="KW-0653">Protein transport</keyword>
<evidence type="ECO:0000256" key="7">
    <source>
        <dbReference type="ARBA" id="ARBA00022927"/>
    </source>
</evidence>
<protein>
    <submittedName>
        <fullName evidence="12">TonB family protein</fullName>
    </submittedName>
</protein>
<dbReference type="GO" id="GO:0098797">
    <property type="term" value="C:plasma membrane protein complex"/>
    <property type="evidence" value="ECO:0007669"/>
    <property type="project" value="TreeGrafter"/>
</dbReference>
<accession>A0A941DP30</accession>
<evidence type="ECO:0000256" key="8">
    <source>
        <dbReference type="ARBA" id="ARBA00022989"/>
    </source>
</evidence>
<name>A0A941DP30_9BURK</name>
<reference evidence="12" key="1">
    <citation type="submission" date="2021-04" db="EMBL/GenBank/DDBJ databases">
        <title>novel species isolated from subtropical streams in China.</title>
        <authorList>
            <person name="Lu H."/>
        </authorList>
    </citation>
    <scope>NUCLEOTIDE SEQUENCE</scope>
    <source>
        <strain evidence="12">LFS511W</strain>
    </source>
</reference>
<dbReference type="GO" id="GO:0055085">
    <property type="term" value="P:transmembrane transport"/>
    <property type="evidence" value="ECO:0007669"/>
    <property type="project" value="InterPro"/>
</dbReference>
<dbReference type="GO" id="GO:0031992">
    <property type="term" value="F:energy transducer activity"/>
    <property type="evidence" value="ECO:0007669"/>
    <property type="project" value="TreeGrafter"/>
</dbReference>
<evidence type="ECO:0000313" key="12">
    <source>
        <dbReference type="EMBL" id="MBR7781501.1"/>
    </source>
</evidence>
<keyword evidence="5" id="KW-0997">Cell inner membrane</keyword>
<evidence type="ECO:0000256" key="1">
    <source>
        <dbReference type="ARBA" id="ARBA00004383"/>
    </source>
</evidence>
<comment type="caution">
    <text evidence="12">The sequence shown here is derived from an EMBL/GenBank/DDBJ whole genome shotgun (WGS) entry which is preliminary data.</text>
</comment>
<keyword evidence="9" id="KW-0472">Membrane</keyword>
<feature type="domain" description="TonB C-terminal" evidence="11">
    <location>
        <begin position="31"/>
        <end position="124"/>
    </location>
</feature>
<dbReference type="InterPro" id="IPR037682">
    <property type="entry name" value="TonB_C"/>
</dbReference>